<name>A0A6C0K5R1_9ZZZZ</name>
<organism evidence="1">
    <name type="scientific">viral metagenome</name>
    <dbReference type="NCBI Taxonomy" id="1070528"/>
    <lineage>
        <taxon>unclassified sequences</taxon>
        <taxon>metagenomes</taxon>
        <taxon>organismal metagenomes</taxon>
    </lineage>
</organism>
<proteinExistence type="predicted"/>
<protein>
    <submittedName>
        <fullName evidence="1">Uncharacterized protein</fullName>
    </submittedName>
</protein>
<reference evidence="1" key="1">
    <citation type="journal article" date="2020" name="Nature">
        <title>Giant virus diversity and host interactions through global metagenomics.</title>
        <authorList>
            <person name="Schulz F."/>
            <person name="Roux S."/>
            <person name="Paez-Espino D."/>
            <person name="Jungbluth S."/>
            <person name="Walsh D.A."/>
            <person name="Denef V.J."/>
            <person name="McMahon K.D."/>
            <person name="Konstantinidis K.T."/>
            <person name="Eloe-Fadrosh E.A."/>
            <person name="Kyrpides N.C."/>
            <person name="Woyke T."/>
        </authorList>
    </citation>
    <scope>NUCLEOTIDE SEQUENCE</scope>
    <source>
        <strain evidence="1">GVMAG-S-1101176-114</strain>
    </source>
</reference>
<evidence type="ECO:0000313" key="1">
    <source>
        <dbReference type="EMBL" id="QHU13039.1"/>
    </source>
</evidence>
<dbReference type="EMBL" id="MN740813">
    <property type="protein sequence ID" value="QHU13039.1"/>
    <property type="molecule type" value="Genomic_DNA"/>
</dbReference>
<accession>A0A6C0K5R1</accession>
<sequence length="63" mass="7061">MFGTDMYHMFVTNLSGNIQYTKYFKNSSSYASGVLAYPGTDFLITVTAFQDGNPSKNFTLLFP</sequence>
<dbReference type="AlphaFoldDB" id="A0A6C0K5R1"/>